<evidence type="ECO:0000313" key="4">
    <source>
        <dbReference type="Proteomes" id="UP000177418"/>
    </source>
</evidence>
<sequence>MIENIQHKLLWLLIYLFPIFFLPITQEYINTNKLYLLIFCVLTLLSLSLINLLIKGKTSFVIALSDLPVLLFTVATGLSVLISSPNKIEALTIPTGLGFILGLTALYFFIKSKALEKLVFEALIFSGLSVATISIILYSFPVFALQLPVNWQFLNNQDFSILGSNIHLCLFLGFVLMTLLFEFKIRVKKTSELFSSWLLLHYLFLIIIVLALIIGFSRLKSNSTLDSRITQSNVSFTTTVSPLSTSIDAAYSITANPRELMFGVGVDNYNSAFNRVKTPSYNKTSSFDLIFNQASNLLLQAMTETGLFGFITLIILVGSLIYKAVKSYFESRDGYGLYLCLICCYLLVMMFFPPSMIFLILLYLIQGVVNIKSEKKDNISLKINITRQKNLYLYFLIIIIDAVVLCGLFYFSSRGYLAEIYYKKSIDGLALNNSRIVYDNQKKAISLNPYIERFRISFSQFNLLLANNIVSSSTKKELSLSERQTITQAVQQAISEGKTAVSLNGEKASNWENLGFIYRNIIPIVNGADVWAISSYQRAIALDPVNPLLRLNLGGIFYSIKDYQNAIKEFQKASNLKSDWPNAYYNLAWTYWETGNNDRAIYYLRHTLTFLKPQSANYKKVTEELESFEKQTVDKKKTVEPVVDKASDLTLPQDINQTTIEKLDVIKEASPTAK</sequence>
<dbReference type="SMART" id="SM00028">
    <property type="entry name" value="TPR"/>
    <property type="match status" value="2"/>
</dbReference>
<feature type="transmembrane region" description="Helical" evidence="2">
    <location>
        <begin position="35"/>
        <end position="54"/>
    </location>
</feature>
<evidence type="ECO:0000313" key="3">
    <source>
        <dbReference type="EMBL" id="OGK52956.1"/>
    </source>
</evidence>
<feature type="repeat" description="TPR" evidence="1">
    <location>
        <begin position="547"/>
        <end position="580"/>
    </location>
</feature>
<dbReference type="InterPro" id="IPR011990">
    <property type="entry name" value="TPR-like_helical_dom_sf"/>
</dbReference>
<dbReference type="SUPFAM" id="SSF48452">
    <property type="entry name" value="TPR-like"/>
    <property type="match status" value="1"/>
</dbReference>
<comment type="caution">
    <text evidence="3">The sequence shown here is derived from an EMBL/GenBank/DDBJ whole genome shotgun (WGS) entry which is preliminary data.</text>
</comment>
<reference evidence="3 4" key="1">
    <citation type="journal article" date="2016" name="Nat. Commun.">
        <title>Thousands of microbial genomes shed light on interconnected biogeochemical processes in an aquifer system.</title>
        <authorList>
            <person name="Anantharaman K."/>
            <person name="Brown C.T."/>
            <person name="Hug L.A."/>
            <person name="Sharon I."/>
            <person name="Castelle C.J."/>
            <person name="Probst A.J."/>
            <person name="Thomas B.C."/>
            <person name="Singh A."/>
            <person name="Wilkins M.J."/>
            <person name="Karaoz U."/>
            <person name="Brodie E.L."/>
            <person name="Williams K.H."/>
            <person name="Hubbard S.S."/>
            <person name="Banfield J.F."/>
        </authorList>
    </citation>
    <scope>NUCLEOTIDE SEQUENCE [LARGE SCALE GENOMIC DNA]</scope>
</reference>
<dbReference type="InterPro" id="IPR051533">
    <property type="entry name" value="WaaL-like"/>
</dbReference>
<feature type="transmembrane region" description="Helical" evidence="2">
    <location>
        <begin position="88"/>
        <end position="110"/>
    </location>
</feature>
<dbReference type="Proteomes" id="UP000177418">
    <property type="component" value="Unassembled WGS sequence"/>
</dbReference>
<dbReference type="AlphaFoldDB" id="A0A1F7JBH1"/>
<proteinExistence type="predicted"/>
<evidence type="ECO:0000256" key="1">
    <source>
        <dbReference type="PROSITE-ProRule" id="PRU00339"/>
    </source>
</evidence>
<protein>
    <submittedName>
        <fullName evidence="3">Uncharacterized protein</fullName>
    </submittedName>
</protein>
<dbReference type="EMBL" id="MGAV01000027">
    <property type="protein sequence ID" value="OGK52956.1"/>
    <property type="molecule type" value="Genomic_DNA"/>
</dbReference>
<dbReference type="PROSITE" id="PS50005">
    <property type="entry name" value="TPR"/>
    <property type="match status" value="1"/>
</dbReference>
<dbReference type="PANTHER" id="PTHR37422:SF13">
    <property type="entry name" value="LIPOPOLYSACCHARIDE BIOSYNTHESIS PROTEIN PA4999-RELATED"/>
    <property type="match status" value="1"/>
</dbReference>
<feature type="transmembrane region" description="Helical" evidence="2">
    <location>
        <begin position="337"/>
        <end position="365"/>
    </location>
</feature>
<dbReference type="Gene3D" id="1.25.40.10">
    <property type="entry name" value="Tetratricopeptide repeat domain"/>
    <property type="match status" value="1"/>
</dbReference>
<accession>A0A1F7JBH1</accession>
<feature type="transmembrane region" description="Helical" evidence="2">
    <location>
        <begin position="159"/>
        <end position="181"/>
    </location>
</feature>
<keyword evidence="2" id="KW-0472">Membrane</keyword>
<feature type="transmembrane region" description="Helical" evidence="2">
    <location>
        <begin position="306"/>
        <end position="325"/>
    </location>
</feature>
<feature type="transmembrane region" description="Helical" evidence="2">
    <location>
        <begin position="391"/>
        <end position="411"/>
    </location>
</feature>
<name>A0A1F7JBH1_9BACT</name>
<feature type="transmembrane region" description="Helical" evidence="2">
    <location>
        <begin position="193"/>
        <end position="216"/>
    </location>
</feature>
<feature type="transmembrane region" description="Helical" evidence="2">
    <location>
        <begin position="122"/>
        <end position="147"/>
    </location>
</feature>
<dbReference type="Pfam" id="PF13414">
    <property type="entry name" value="TPR_11"/>
    <property type="match status" value="1"/>
</dbReference>
<evidence type="ECO:0000256" key="2">
    <source>
        <dbReference type="SAM" id="Phobius"/>
    </source>
</evidence>
<feature type="transmembrane region" description="Helical" evidence="2">
    <location>
        <begin position="9"/>
        <end position="29"/>
    </location>
</feature>
<feature type="transmembrane region" description="Helical" evidence="2">
    <location>
        <begin position="61"/>
        <end position="82"/>
    </location>
</feature>
<dbReference type="PANTHER" id="PTHR37422">
    <property type="entry name" value="TEICHURONIC ACID BIOSYNTHESIS PROTEIN TUAE"/>
    <property type="match status" value="1"/>
</dbReference>
<keyword evidence="1" id="KW-0802">TPR repeat</keyword>
<organism evidence="3 4">
    <name type="scientific">Candidatus Roizmanbacteria bacterium RIFCSPLOWO2_02_FULL_36_11</name>
    <dbReference type="NCBI Taxonomy" id="1802071"/>
    <lineage>
        <taxon>Bacteria</taxon>
        <taxon>Candidatus Roizmaniibacteriota</taxon>
    </lineage>
</organism>
<gene>
    <name evidence="3" type="ORF">A3H78_02475</name>
</gene>
<keyword evidence="2" id="KW-1133">Transmembrane helix</keyword>
<dbReference type="InterPro" id="IPR019734">
    <property type="entry name" value="TPR_rpt"/>
</dbReference>
<keyword evidence="2" id="KW-0812">Transmembrane</keyword>